<evidence type="ECO:0000256" key="1">
    <source>
        <dbReference type="SAM" id="SignalP"/>
    </source>
</evidence>
<evidence type="ECO:0000313" key="3">
    <source>
        <dbReference type="Proteomes" id="UP001158049"/>
    </source>
</evidence>
<accession>A0ABY1QKG2</accession>
<feature type="signal peptide" evidence="1">
    <location>
        <begin position="1"/>
        <end position="22"/>
    </location>
</feature>
<feature type="chain" id="PRO_5045109586" description="Lipoprotein" evidence="1">
    <location>
        <begin position="23"/>
        <end position="258"/>
    </location>
</feature>
<keyword evidence="3" id="KW-1185">Reference proteome</keyword>
<name>A0ABY1QKG2_9BURK</name>
<evidence type="ECO:0000313" key="2">
    <source>
        <dbReference type="EMBL" id="SMP71981.1"/>
    </source>
</evidence>
<proteinExistence type="predicted"/>
<gene>
    <name evidence="2" type="ORF">SAMN06295970_117105</name>
</gene>
<sequence>MFPRLALSIFVVAAFVSANGQAEVQKVQGKRSAKAVETASEKKAPAYGEIFDFRGIKLGMTQAEFKAAEIPKEAVPSAPIQIPGMRQQVVSSKAECTNDEGAADTVKLFVRDKDIGVTECAWVIREESYSTSARKSPLYAAGAGVKDYRFRFIALPGEEPKLFSIELETRANRHQELVDALTTKFGPPAESENGTVQNRMGATFENNTVVWENATGQIKVLQRALDIETGLTFFYLKTHFVYFAKLAKDKKEKNGPGV</sequence>
<organism evidence="2 3">
    <name type="scientific">Noviherbaspirillum suwonense</name>
    <dbReference type="NCBI Taxonomy" id="1224511"/>
    <lineage>
        <taxon>Bacteria</taxon>
        <taxon>Pseudomonadati</taxon>
        <taxon>Pseudomonadota</taxon>
        <taxon>Betaproteobacteria</taxon>
        <taxon>Burkholderiales</taxon>
        <taxon>Oxalobacteraceae</taxon>
        <taxon>Noviherbaspirillum</taxon>
    </lineage>
</organism>
<keyword evidence="1" id="KW-0732">Signal</keyword>
<dbReference type="Proteomes" id="UP001158049">
    <property type="component" value="Unassembled WGS sequence"/>
</dbReference>
<protein>
    <recommendedName>
        <fullName evidence="4">Lipoprotein</fullName>
    </recommendedName>
</protein>
<dbReference type="EMBL" id="FXUL01000017">
    <property type="protein sequence ID" value="SMP71981.1"/>
    <property type="molecule type" value="Genomic_DNA"/>
</dbReference>
<reference evidence="2 3" key="1">
    <citation type="submission" date="2017-05" db="EMBL/GenBank/DDBJ databases">
        <authorList>
            <person name="Varghese N."/>
            <person name="Submissions S."/>
        </authorList>
    </citation>
    <scope>NUCLEOTIDE SEQUENCE [LARGE SCALE GENOMIC DNA]</scope>
    <source>
        <strain evidence="2 3">DSM 26001</strain>
    </source>
</reference>
<comment type="caution">
    <text evidence="2">The sequence shown here is derived from an EMBL/GenBank/DDBJ whole genome shotgun (WGS) entry which is preliminary data.</text>
</comment>
<evidence type="ECO:0008006" key="4">
    <source>
        <dbReference type="Google" id="ProtNLM"/>
    </source>
</evidence>
<dbReference type="RefSeq" id="WP_283444004.1">
    <property type="nucleotide sequence ID" value="NZ_FXUL01000017.1"/>
</dbReference>